<feature type="domain" description="Tyr recombinase" evidence="2">
    <location>
        <begin position="106"/>
        <end position="272"/>
    </location>
</feature>
<evidence type="ECO:0000313" key="4">
    <source>
        <dbReference type="Proteomes" id="UP001501079"/>
    </source>
</evidence>
<accession>A0ABP7ZV84</accession>
<gene>
    <name evidence="3" type="ORF">GCM10022287_09350</name>
</gene>
<evidence type="ECO:0000313" key="3">
    <source>
        <dbReference type="EMBL" id="GAA4170831.1"/>
    </source>
</evidence>
<dbReference type="Proteomes" id="UP001501079">
    <property type="component" value="Unassembled WGS sequence"/>
</dbReference>
<dbReference type="PROSITE" id="PS51898">
    <property type="entry name" value="TYR_RECOMBINASE"/>
    <property type="match status" value="1"/>
</dbReference>
<dbReference type="RefSeq" id="WP_344752112.1">
    <property type="nucleotide sequence ID" value="NZ_BAABBW010000001.1"/>
</dbReference>
<dbReference type="Gene3D" id="1.10.443.10">
    <property type="entry name" value="Intergrase catalytic core"/>
    <property type="match status" value="1"/>
</dbReference>
<dbReference type="InterPro" id="IPR002104">
    <property type="entry name" value="Integrase_catalytic"/>
</dbReference>
<dbReference type="SUPFAM" id="SSF56349">
    <property type="entry name" value="DNA breaking-rejoining enzymes"/>
    <property type="match status" value="1"/>
</dbReference>
<proteinExistence type="predicted"/>
<comment type="caution">
    <text evidence="3">The sequence shown here is derived from an EMBL/GenBank/DDBJ whole genome shotgun (WGS) entry which is preliminary data.</text>
</comment>
<dbReference type="EMBL" id="BAABBW010000001">
    <property type="protein sequence ID" value="GAA4170831.1"/>
    <property type="molecule type" value="Genomic_DNA"/>
</dbReference>
<evidence type="ECO:0000259" key="2">
    <source>
        <dbReference type="PROSITE" id="PS51898"/>
    </source>
</evidence>
<evidence type="ECO:0000256" key="1">
    <source>
        <dbReference type="ARBA" id="ARBA00023172"/>
    </source>
</evidence>
<dbReference type="InterPro" id="IPR013762">
    <property type="entry name" value="Integrase-like_cat_sf"/>
</dbReference>
<protein>
    <submittedName>
        <fullName evidence="3">Tyrosine-type recombinase/integrase</fullName>
    </submittedName>
</protein>
<sequence length="286" mass="31969">MHSNSIPITQPWSLAIEGFITHLKASGAPATTLRARREQLQHLARRAPADPWSLTADELLAYFADQTWQTETRRGRRSCFSMFWKWGKRVHGAKNIAKHLPKVKPAAPSPMPVPPPVYEAAMRRADQRTKLILRMAHDAGMRRGEIAVSASWDLVQDFVGWSLVVHGKGGKTRMVPLTPRLAFELLALGEGYFFEGAIDGHLSPRRISELAADVLDAPWTIHKLRHRFATDLLDAVGGDLLTVQEACGWAKADTARHYIPVPLDKIRQGIYRAREVEPLRAVEATA</sequence>
<dbReference type="CDD" id="cd00397">
    <property type="entry name" value="DNA_BRE_C"/>
    <property type="match status" value="1"/>
</dbReference>
<dbReference type="InterPro" id="IPR011010">
    <property type="entry name" value="DNA_brk_join_enz"/>
</dbReference>
<name>A0ABP7ZV84_9MICO</name>
<organism evidence="3 4">
    <name type="scientific">Gryllotalpicola koreensis</name>
    <dbReference type="NCBI Taxonomy" id="993086"/>
    <lineage>
        <taxon>Bacteria</taxon>
        <taxon>Bacillati</taxon>
        <taxon>Actinomycetota</taxon>
        <taxon>Actinomycetes</taxon>
        <taxon>Micrococcales</taxon>
        <taxon>Microbacteriaceae</taxon>
        <taxon>Gryllotalpicola</taxon>
    </lineage>
</organism>
<dbReference type="Pfam" id="PF00589">
    <property type="entry name" value="Phage_integrase"/>
    <property type="match status" value="1"/>
</dbReference>
<keyword evidence="4" id="KW-1185">Reference proteome</keyword>
<reference evidence="4" key="1">
    <citation type="journal article" date="2019" name="Int. J. Syst. Evol. Microbiol.">
        <title>The Global Catalogue of Microorganisms (GCM) 10K type strain sequencing project: providing services to taxonomists for standard genome sequencing and annotation.</title>
        <authorList>
            <consortium name="The Broad Institute Genomics Platform"/>
            <consortium name="The Broad Institute Genome Sequencing Center for Infectious Disease"/>
            <person name="Wu L."/>
            <person name="Ma J."/>
        </authorList>
    </citation>
    <scope>NUCLEOTIDE SEQUENCE [LARGE SCALE GENOMIC DNA]</scope>
    <source>
        <strain evidence="4">JCM 17591</strain>
    </source>
</reference>
<keyword evidence="1" id="KW-0233">DNA recombination</keyword>